<dbReference type="InterPro" id="IPR002035">
    <property type="entry name" value="VWF_A"/>
</dbReference>
<dbReference type="InterPro" id="IPR016187">
    <property type="entry name" value="CTDL_fold"/>
</dbReference>
<dbReference type="Pfam" id="PF00092">
    <property type="entry name" value="VWA"/>
    <property type="match status" value="1"/>
</dbReference>
<evidence type="ECO:0000313" key="5">
    <source>
        <dbReference type="WBParaSite" id="ACRNAN_scaffold1083.g27525.t2"/>
    </source>
</evidence>
<reference evidence="5" key="1">
    <citation type="submission" date="2022-11" db="UniProtKB">
        <authorList>
            <consortium name="WormBaseParasite"/>
        </authorList>
    </citation>
    <scope>IDENTIFICATION</scope>
</reference>
<dbReference type="InterPro" id="IPR016186">
    <property type="entry name" value="C-type_lectin-like/link_sf"/>
</dbReference>
<dbReference type="GO" id="GO:0045087">
    <property type="term" value="P:innate immune response"/>
    <property type="evidence" value="ECO:0007669"/>
    <property type="project" value="TreeGrafter"/>
</dbReference>
<keyword evidence="4" id="KW-1185">Reference proteome</keyword>
<feature type="chain" id="PRO_5037111155" evidence="1">
    <location>
        <begin position="24"/>
        <end position="381"/>
    </location>
</feature>
<dbReference type="SUPFAM" id="SSF56436">
    <property type="entry name" value="C-type lectin-like"/>
    <property type="match status" value="1"/>
</dbReference>
<sequence>MRLASVLLIFSIFHIYLLLNVDSHKERECGCNYGRIWVDIVLLIDHSSNVEQTEMQSLLQSILTMFSHTSINPARNESVRIAVANFARNIVSLADLTQINSIEDLEKILLKVQRNTLISDVNTGLALNWASVVFEMSDRRPNAKNVVVLYSSAYSQGNVQDPMQSAIQLKSQGVTIITVAIKGAAWPTLSLLASPDNGFSVTGSDVNTLVLNAFCQANCFCKSGFTRLVDSSGHQYGECVAVTNNVNNWVSASVDCSSWYRGSFLASEFSSFKHSFILNLTKPLKLDSYFIGLSYNKFTSGYQWQQPNGTIIALDSTFLPWLTGYPNNMYGDCVKIIRANNPSAQNMVWMNAHCYEEVANYVCQMNTCDTNNYCATLNDYD</sequence>
<evidence type="ECO:0000313" key="4">
    <source>
        <dbReference type="Proteomes" id="UP000887540"/>
    </source>
</evidence>
<dbReference type="Pfam" id="PF00059">
    <property type="entry name" value="Lectin_C"/>
    <property type="match status" value="1"/>
</dbReference>
<dbReference type="PROSITE" id="PS50041">
    <property type="entry name" value="C_TYPE_LECTIN_2"/>
    <property type="match status" value="1"/>
</dbReference>
<feature type="domain" description="C-type lectin" evidence="2">
    <location>
        <begin position="235"/>
        <end position="354"/>
    </location>
</feature>
<dbReference type="SMART" id="SM00327">
    <property type="entry name" value="VWA"/>
    <property type="match status" value="1"/>
</dbReference>
<dbReference type="InterPro" id="IPR036465">
    <property type="entry name" value="vWFA_dom_sf"/>
</dbReference>
<dbReference type="PANTHER" id="PTHR31024:SF12">
    <property type="entry name" value="VWFA DOMAIN-CONTAINING PROTEIN"/>
    <property type="match status" value="1"/>
</dbReference>
<dbReference type="PROSITE" id="PS50234">
    <property type="entry name" value="VWFA"/>
    <property type="match status" value="1"/>
</dbReference>
<dbReference type="Proteomes" id="UP000887540">
    <property type="component" value="Unplaced"/>
</dbReference>
<dbReference type="SUPFAM" id="SSF53300">
    <property type="entry name" value="vWA-like"/>
    <property type="match status" value="1"/>
</dbReference>
<dbReference type="CDD" id="cd01450">
    <property type="entry name" value="vWFA_subfamily_ECM"/>
    <property type="match status" value="1"/>
</dbReference>
<evidence type="ECO:0000256" key="1">
    <source>
        <dbReference type="SAM" id="SignalP"/>
    </source>
</evidence>
<dbReference type="PANTHER" id="PTHR31024">
    <property type="entry name" value="C-TYPE LECTIN"/>
    <property type="match status" value="1"/>
</dbReference>
<feature type="domain" description="VWFA" evidence="3">
    <location>
        <begin position="39"/>
        <end position="218"/>
    </location>
</feature>
<organism evidence="4 5">
    <name type="scientific">Acrobeloides nanus</name>
    <dbReference type="NCBI Taxonomy" id="290746"/>
    <lineage>
        <taxon>Eukaryota</taxon>
        <taxon>Metazoa</taxon>
        <taxon>Ecdysozoa</taxon>
        <taxon>Nematoda</taxon>
        <taxon>Chromadorea</taxon>
        <taxon>Rhabditida</taxon>
        <taxon>Tylenchina</taxon>
        <taxon>Cephalobomorpha</taxon>
        <taxon>Cephaloboidea</taxon>
        <taxon>Cephalobidae</taxon>
        <taxon>Acrobeloides</taxon>
    </lineage>
</organism>
<protein>
    <submittedName>
        <fullName evidence="5">C-type lectin domain-containing protein</fullName>
    </submittedName>
</protein>
<keyword evidence="1" id="KW-0732">Signal</keyword>
<feature type="signal peptide" evidence="1">
    <location>
        <begin position="1"/>
        <end position="23"/>
    </location>
</feature>
<dbReference type="WBParaSite" id="ACRNAN_scaffold1083.g27525.t2">
    <property type="protein sequence ID" value="ACRNAN_scaffold1083.g27525.t2"/>
    <property type="gene ID" value="ACRNAN_scaffold1083.g27525"/>
</dbReference>
<proteinExistence type="predicted"/>
<name>A0A914CHT6_9BILA</name>
<dbReference type="CDD" id="cd00037">
    <property type="entry name" value="CLECT"/>
    <property type="match status" value="1"/>
</dbReference>
<dbReference type="Gene3D" id="3.40.50.410">
    <property type="entry name" value="von Willebrand factor, type A domain"/>
    <property type="match status" value="1"/>
</dbReference>
<evidence type="ECO:0000259" key="3">
    <source>
        <dbReference type="PROSITE" id="PS50234"/>
    </source>
</evidence>
<dbReference type="AlphaFoldDB" id="A0A914CHT6"/>
<dbReference type="InterPro" id="IPR001304">
    <property type="entry name" value="C-type_lectin-like"/>
</dbReference>
<dbReference type="Gene3D" id="3.10.100.10">
    <property type="entry name" value="Mannose-Binding Protein A, subunit A"/>
    <property type="match status" value="1"/>
</dbReference>
<evidence type="ECO:0000259" key="2">
    <source>
        <dbReference type="PROSITE" id="PS50041"/>
    </source>
</evidence>
<accession>A0A914CHT6</accession>
<dbReference type="SMART" id="SM00034">
    <property type="entry name" value="CLECT"/>
    <property type="match status" value="1"/>
</dbReference>